<evidence type="ECO:0000313" key="1">
    <source>
        <dbReference type="EMBL" id="MCZ8512498.1"/>
    </source>
</evidence>
<organism evidence="1 2">
    <name type="scientific">Paenibacillus gyeongsangnamensis</name>
    <dbReference type="NCBI Taxonomy" id="3388067"/>
    <lineage>
        <taxon>Bacteria</taxon>
        <taxon>Bacillati</taxon>
        <taxon>Bacillota</taxon>
        <taxon>Bacilli</taxon>
        <taxon>Bacillales</taxon>
        <taxon>Paenibacillaceae</taxon>
        <taxon>Paenibacillus</taxon>
    </lineage>
</organism>
<evidence type="ECO:0008006" key="3">
    <source>
        <dbReference type="Google" id="ProtNLM"/>
    </source>
</evidence>
<dbReference type="Gene3D" id="3.40.50.1820">
    <property type="entry name" value="alpha/beta hydrolase"/>
    <property type="match status" value="1"/>
</dbReference>
<dbReference type="InterPro" id="IPR029058">
    <property type="entry name" value="AB_hydrolase_fold"/>
</dbReference>
<sequence>MNPNERISLEEHDPISHLSFEGKKALLLLHGKEDTIIPIDSQRYFMNLKSNTPSESLQIVEYSGVNHHVTIGMLQKSKEWLDKHLSSGIR</sequence>
<comment type="caution">
    <text evidence="1">The sequence shown here is derived from an EMBL/GenBank/DDBJ whole genome shotgun (WGS) entry which is preliminary data.</text>
</comment>
<dbReference type="SUPFAM" id="SSF53474">
    <property type="entry name" value="alpha/beta-Hydrolases"/>
    <property type="match status" value="1"/>
</dbReference>
<reference evidence="1 2" key="1">
    <citation type="submission" date="2022-12" db="EMBL/GenBank/DDBJ databases">
        <title>Draft genome sequence of Paenibacillus sp. dW9.</title>
        <authorList>
            <person name="Choi E.-W."/>
            <person name="Kim D.-U."/>
        </authorList>
    </citation>
    <scope>NUCLEOTIDE SEQUENCE [LARGE SCALE GENOMIC DNA]</scope>
    <source>
        <strain evidence="2">dW9</strain>
    </source>
</reference>
<keyword evidence="2" id="KW-1185">Reference proteome</keyword>
<dbReference type="RefSeq" id="WP_269880951.1">
    <property type="nucleotide sequence ID" value="NZ_JAQAGZ010000005.1"/>
</dbReference>
<accession>A0ABT4Q6J7</accession>
<protein>
    <recommendedName>
        <fullName evidence="3">Peptidase S9 prolyl oligopeptidase catalytic domain-containing protein</fullName>
    </recommendedName>
</protein>
<dbReference type="EMBL" id="JAQAGZ010000005">
    <property type="protein sequence ID" value="MCZ8512498.1"/>
    <property type="molecule type" value="Genomic_DNA"/>
</dbReference>
<proteinExistence type="predicted"/>
<evidence type="ECO:0000313" key="2">
    <source>
        <dbReference type="Proteomes" id="UP001527882"/>
    </source>
</evidence>
<gene>
    <name evidence="1" type="ORF">O9H85_08725</name>
</gene>
<dbReference type="Proteomes" id="UP001527882">
    <property type="component" value="Unassembled WGS sequence"/>
</dbReference>
<name>A0ABT4Q6J7_9BACL</name>